<dbReference type="KEGG" id="adl:AURDEDRAFT_170045"/>
<gene>
    <name evidence="1" type="ORF">AURDEDRAFT_170045</name>
</gene>
<evidence type="ECO:0008006" key="3">
    <source>
        <dbReference type="Google" id="ProtNLM"/>
    </source>
</evidence>
<dbReference type="EMBL" id="JH687798">
    <property type="protein sequence ID" value="EJD40853.1"/>
    <property type="molecule type" value="Genomic_DNA"/>
</dbReference>
<evidence type="ECO:0000313" key="1">
    <source>
        <dbReference type="EMBL" id="EJD40853.1"/>
    </source>
</evidence>
<protein>
    <recommendedName>
        <fullName evidence="3">Hemerythrin-like domain-containing protein</fullName>
    </recommendedName>
</protein>
<dbReference type="Proteomes" id="UP000006514">
    <property type="component" value="Unassembled WGS sequence"/>
</dbReference>
<proteinExistence type="predicted"/>
<name>J0D287_AURST</name>
<sequence length="148" mass="16669">MSAEAEQHAVMHRALDDLLAFLRDPKSSDKSAFDAGAMGAKMAALKEPLYAHLDAEVAHIAGKNLQAFTREELEGLMAQISEHAHKHADPFTELPFMLRQATSRVHAHIAPPHHGRYPELPWLVRKVLVPIFAFRHRGYWKYAPFTVA</sequence>
<reference evidence="2" key="1">
    <citation type="journal article" date="2012" name="Science">
        <title>The Paleozoic origin of enzymatic lignin decomposition reconstructed from 31 fungal genomes.</title>
        <authorList>
            <person name="Floudas D."/>
            <person name="Binder M."/>
            <person name="Riley R."/>
            <person name="Barry K."/>
            <person name="Blanchette R.A."/>
            <person name="Henrissat B."/>
            <person name="Martinez A.T."/>
            <person name="Otillar R."/>
            <person name="Spatafora J.W."/>
            <person name="Yadav J.S."/>
            <person name="Aerts A."/>
            <person name="Benoit I."/>
            <person name="Boyd A."/>
            <person name="Carlson A."/>
            <person name="Copeland A."/>
            <person name="Coutinho P.M."/>
            <person name="de Vries R.P."/>
            <person name="Ferreira P."/>
            <person name="Findley K."/>
            <person name="Foster B."/>
            <person name="Gaskell J."/>
            <person name="Glotzer D."/>
            <person name="Gorecki P."/>
            <person name="Heitman J."/>
            <person name="Hesse C."/>
            <person name="Hori C."/>
            <person name="Igarashi K."/>
            <person name="Jurgens J.A."/>
            <person name="Kallen N."/>
            <person name="Kersten P."/>
            <person name="Kohler A."/>
            <person name="Kuees U."/>
            <person name="Kumar T.K.A."/>
            <person name="Kuo A."/>
            <person name="LaButti K."/>
            <person name="Larrondo L.F."/>
            <person name="Lindquist E."/>
            <person name="Ling A."/>
            <person name="Lombard V."/>
            <person name="Lucas S."/>
            <person name="Lundell T."/>
            <person name="Martin R."/>
            <person name="McLaughlin D.J."/>
            <person name="Morgenstern I."/>
            <person name="Morin E."/>
            <person name="Murat C."/>
            <person name="Nagy L.G."/>
            <person name="Nolan M."/>
            <person name="Ohm R.A."/>
            <person name="Patyshakuliyeva A."/>
            <person name="Rokas A."/>
            <person name="Ruiz-Duenas F.J."/>
            <person name="Sabat G."/>
            <person name="Salamov A."/>
            <person name="Samejima M."/>
            <person name="Schmutz J."/>
            <person name="Slot J.C."/>
            <person name="St John F."/>
            <person name="Stenlid J."/>
            <person name="Sun H."/>
            <person name="Sun S."/>
            <person name="Syed K."/>
            <person name="Tsang A."/>
            <person name="Wiebenga A."/>
            <person name="Young D."/>
            <person name="Pisabarro A."/>
            <person name="Eastwood D.C."/>
            <person name="Martin F."/>
            <person name="Cullen D."/>
            <person name="Grigoriev I.V."/>
            <person name="Hibbett D.S."/>
        </authorList>
    </citation>
    <scope>NUCLEOTIDE SEQUENCE [LARGE SCALE GENOMIC DNA]</scope>
    <source>
        <strain evidence="2">TFB10046</strain>
    </source>
</reference>
<dbReference type="AlphaFoldDB" id="J0D287"/>
<accession>J0D287</accession>
<dbReference type="InParanoid" id="J0D287"/>
<evidence type="ECO:0000313" key="2">
    <source>
        <dbReference type="Proteomes" id="UP000006514"/>
    </source>
</evidence>
<dbReference type="OMA" id="YREAWEY"/>
<organism evidence="1 2">
    <name type="scientific">Auricularia subglabra (strain TFB-10046 / SS5)</name>
    <name type="common">White-rot fungus</name>
    <name type="synonym">Auricularia delicata (strain TFB10046)</name>
    <dbReference type="NCBI Taxonomy" id="717982"/>
    <lineage>
        <taxon>Eukaryota</taxon>
        <taxon>Fungi</taxon>
        <taxon>Dikarya</taxon>
        <taxon>Basidiomycota</taxon>
        <taxon>Agaricomycotina</taxon>
        <taxon>Agaricomycetes</taxon>
        <taxon>Auriculariales</taxon>
        <taxon>Auriculariaceae</taxon>
        <taxon>Auricularia</taxon>
    </lineage>
</organism>
<keyword evidence="2" id="KW-1185">Reference proteome</keyword>